<gene>
    <name evidence="1" type="ORF">SBA5_410001</name>
</gene>
<proteinExistence type="predicted"/>
<protein>
    <submittedName>
        <fullName evidence="1">Uncharacterized protein</fullName>
    </submittedName>
</protein>
<name>A0A2N9LL04_9BACT</name>
<accession>A0A2N9LL04</accession>
<dbReference type="AlphaFoldDB" id="A0A2N9LL04"/>
<dbReference type="EMBL" id="OKRB01000099">
    <property type="protein sequence ID" value="SPE23959.1"/>
    <property type="molecule type" value="Genomic_DNA"/>
</dbReference>
<evidence type="ECO:0000313" key="2">
    <source>
        <dbReference type="Proteomes" id="UP000239735"/>
    </source>
</evidence>
<sequence>MQLNAIIRPLKRGFAPRFDAFSHRKQVQMRSQAKHPSVKPHLARYPSRGICKREDWEG</sequence>
<dbReference type="Proteomes" id="UP000239735">
    <property type="component" value="Unassembled WGS sequence"/>
</dbReference>
<organism evidence="1 2">
    <name type="scientific">Candidatus Sulfuritelmatomonas gaucii</name>
    <dbReference type="NCBI Taxonomy" id="2043161"/>
    <lineage>
        <taxon>Bacteria</taxon>
        <taxon>Pseudomonadati</taxon>
        <taxon>Acidobacteriota</taxon>
        <taxon>Terriglobia</taxon>
        <taxon>Terriglobales</taxon>
        <taxon>Acidobacteriaceae</taxon>
        <taxon>Candidatus Sulfuritelmatomonas</taxon>
    </lineage>
</organism>
<reference evidence="2" key="1">
    <citation type="submission" date="2018-02" db="EMBL/GenBank/DDBJ databases">
        <authorList>
            <person name="Hausmann B."/>
        </authorList>
    </citation>
    <scope>NUCLEOTIDE SEQUENCE [LARGE SCALE GENOMIC DNA]</scope>
    <source>
        <strain evidence="2">Peat soil MAG SbA5</strain>
    </source>
</reference>
<evidence type="ECO:0000313" key="1">
    <source>
        <dbReference type="EMBL" id="SPE23959.1"/>
    </source>
</evidence>